<comment type="caution">
    <text evidence="1">The sequence shown here is derived from an EMBL/GenBank/DDBJ whole genome shotgun (WGS) entry which is preliminary data.</text>
</comment>
<gene>
    <name evidence="1" type="ORF">HNR12_001810</name>
</gene>
<dbReference type="AlphaFoldDB" id="A0A853BJT7"/>
<evidence type="ECO:0000313" key="1">
    <source>
        <dbReference type="EMBL" id="NYI95533.1"/>
    </source>
</evidence>
<reference evidence="1 2" key="1">
    <citation type="submission" date="2020-07" db="EMBL/GenBank/DDBJ databases">
        <title>Sequencing the genomes of 1000 actinobacteria strains.</title>
        <authorList>
            <person name="Klenk H.-P."/>
        </authorList>
    </citation>
    <scope>NUCLEOTIDE SEQUENCE [LARGE SCALE GENOMIC DNA]</scope>
    <source>
        <strain evidence="1 2">DSM 45927</strain>
    </source>
</reference>
<proteinExistence type="predicted"/>
<protein>
    <submittedName>
        <fullName evidence="1">Uncharacterized protein</fullName>
    </submittedName>
</protein>
<organism evidence="1 2">
    <name type="scientific">Streptomonospora nanhaiensis</name>
    <dbReference type="NCBI Taxonomy" id="1323731"/>
    <lineage>
        <taxon>Bacteria</taxon>
        <taxon>Bacillati</taxon>
        <taxon>Actinomycetota</taxon>
        <taxon>Actinomycetes</taxon>
        <taxon>Streptosporangiales</taxon>
        <taxon>Nocardiopsidaceae</taxon>
        <taxon>Streptomonospora</taxon>
    </lineage>
</organism>
<dbReference type="RefSeq" id="WP_179767035.1">
    <property type="nucleotide sequence ID" value="NZ_JACCFO010000001.1"/>
</dbReference>
<dbReference type="EMBL" id="JACCFO010000001">
    <property type="protein sequence ID" value="NYI95533.1"/>
    <property type="molecule type" value="Genomic_DNA"/>
</dbReference>
<accession>A0A853BJT7</accession>
<keyword evidence="2" id="KW-1185">Reference proteome</keyword>
<dbReference type="Proteomes" id="UP000575985">
    <property type="component" value="Unassembled WGS sequence"/>
</dbReference>
<evidence type="ECO:0000313" key="2">
    <source>
        <dbReference type="Proteomes" id="UP000575985"/>
    </source>
</evidence>
<sequence>MGVFDGKRVLLAPEEVAAAVEHILELGRTGEVWTVAAGHPPAPFPFPEVPGLPAPGRGAAD</sequence>
<name>A0A853BJT7_9ACTN</name>